<evidence type="ECO:0000256" key="5">
    <source>
        <dbReference type="ARBA" id="ARBA00022670"/>
    </source>
</evidence>
<evidence type="ECO:0000256" key="1">
    <source>
        <dbReference type="ARBA" id="ARBA00001947"/>
    </source>
</evidence>
<feature type="active site" evidence="12">
    <location>
        <position position="183"/>
    </location>
</feature>
<evidence type="ECO:0000256" key="7">
    <source>
        <dbReference type="ARBA" id="ARBA00022729"/>
    </source>
</evidence>
<gene>
    <name evidence="16" type="ORF">GCM10007140_13670</name>
</gene>
<keyword evidence="5 13" id="KW-0645">Protease</keyword>
<dbReference type="EC" id="3.4.24.-" evidence="13"/>
<evidence type="ECO:0000259" key="14">
    <source>
        <dbReference type="Pfam" id="PF01447"/>
    </source>
</evidence>
<evidence type="ECO:0000256" key="9">
    <source>
        <dbReference type="ARBA" id="ARBA00022833"/>
    </source>
</evidence>
<proteinExistence type="inferred from homology"/>
<dbReference type="InterPro" id="IPR050728">
    <property type="entry name" value="Zinc_Metalloprotease_M4"/>
</dbReference>
<evidence type="ECO:0000259" key="15">
    <source>
        <dbReference type="Pfam" id="PF02868"/>
    </source>
</evidence>
<keyword evidence="9 13" id="KW-0862">Zinc</keyword>
<comment type="similarity">
    <text evidence="3 13">Belongs to the peptidase M4 family.</text>
</comment>
<feature type="domain" description="Peptidase M4 C-terminal" evidence="15">
    <location>
        <begin position="193"/>
        <end position="380"/>
    </location>
</feature>
<evidence type="ECO:0000256" key="2">
    <source>
        <dbReference type="ARBA" id="ARBA00004613"/>
    </source>
</evidence>
<dbReference type="PANTHER" id="PTHR33794:SF3">
    <property type="entry name" value="NEUTRAL PROTEASE B"/>
    <property type="match status" value="1"/>
</dbReference>
<dbReference type="InterPro" id="IPR027268">
    <property type="entry name" value="Peptidase_M4/M1_CTD_sf"/>
</dbReference>
<comment type="function">
    <text evidence="13">Extracellular zinc metalloprotease.</text>
</comment>
<evidence type="ECO:0000313" key="16">
    <source>
        <dbReference type="EMBL" id="GGE64724.1"/>
    </source>
</evidence>
<organism evidence="16 17">
    <name type="scientific">Priestia taiwanensis</name>
    <dbReference type="NCBI Taxonomy" id="1347902"/>
    <lineage>
        <taxon>Bacteria</taxon>
        <taxon>Bacillati</taxon>
        <taxon>Bacillota</taxon>
        <taxon>Bacilli</taxon>
        <taxon>Bacillales</taxon>
        <taxon>Bacillaceae</taxon>
        <taxon>Priestia</taxon>
    </lineage>
</organism>
<dbReference type="InterPro" id="IPR013856">
    <property type="entry name" value="Peptidase_M4_domain"/>
</dbReference>
<reference evidence="16" key="2">
    <citation type="submission" date="2020-09" db="EMBL/GenBank/DDBJ databases">
        <authorList>
            <person name="Sun Q."/>
            <person name="Zhou Y."/>
        </authorList>
    </citation>
    <scope>NUCLEOTIDE SEQUENCE</scope>
    <source>
        <strain evidence="16">CGMCC 1.12698</strain>
    </source>
</reference>
<evidence type="ECO:0000256" key="4">
    <source>
        <dbReference type="ARBA" id="ARBA00022525"/>
    </source>
</evidence>
<sequence length="381" mass="42179">MLNRKILTLTVTTGIILSALGGTPKALAASTTSKWEEVTGKYTKAKGIGHFGDTRILHTTKANNQYYLQDTTRGVKIVTYDGQNRDDIRPILWRDTDKKFYDAKDAIAVDAHYYAGVVYDYFKEKHGRNSYDNKGGIIRSYVRMGDFADALWAGSGILYGNGNSDDGIQTRGFSSALDLVGHEFTHAIISTSSKLIYKNESGALNEAIADLFGTLIEHDSYNKKLTKKKANWNFAEDVYVDGKTFLRSMNNPASAPLSINSGYREPLIDSEGKIHTHYPDHYSKLYKGTEDHGGVHFNSSIINKASYLLSEGGTHYGVNVQGIGKEKVGKIYYLAATEIFTENTNFKDARLGLEKAAKKLYGDNSKEVKQVQAAYNAVGIK</sequence>
<reference evidence="16" key="1">
    <citation type="journal article" date="2014" name="Int. J. Syst. Evol. Microbiol.">
        <title>Complete genome sequence of Corynebacterium casei LMG S-19264T (=DSM 44701T), isolated from a smear-ripened cheese.</title>
        <authorList>
            <consortium name="US DOE Joint Genome Institute (JGI-PGF)"/>
            <person name="Walter F."/>
            <person name="Albersmeier A."/>
            <person name="Kalinowski J."/>
            <person name="Ruckert C."/>
        </authorList>
    </citation>
    <scope>NUCLEOTIDE SEQUENCE</scope>
    <source>
        <strain evidence="16">CGMCC 1.12698</strain>
    </source>
</reference>
<keyword evidence="17" id="KW-1185">Reference proteome</keyword>
<dbReference type="GO" id="GO:0004222">
    <property type="term" value="F:metalloendopeptidase activity"/>
    <property type="evidence" value="ECO:0007669"/>
    <property type="project" value="UniProtKB-UniRule"/>
</dbReference>
<comment type="subcellular location">
    <subcellularLocation>
        <location evidence="2 13">Secreted</location>
    </subcellularLocation>
</comment>
<dbReference type="PANTHER" id="PTHR33794">
    <property type="entry name" value="BACILLOLYSIN"/>
    <property type="match status" value="1"/>
</dbReference>
<dbReference type="Pfam" id="PF01447">
    <property type="entry name" value="Peptidase_M4"/>
    <property type="match status" value="1"/>
</dbReference>
<feature type="chain" id="PRO_5038164393" description="Neutral metalloproteinase" evidence="13">
    <location>
        <begin position="29"/>
        <end position="381"/>
    </location>
</feature>
<evidence type="ECO:0000256" key="3">
    <source>
        <dbReference type="ARBA" id="ARBA00009388"/>
    </source>
</evidence>
<keyword evidence="4 13" id="KW-0964">Secreted</keyword>
<comment type="caution">
    <text evidence="16">The sequence shown here is derived from an EMBL/GenBank/DDBJ whole genome shotgun (WGS) entry which is preliminary data.</text>
</comment>
<keyword evidence="6" id="KW-0479">Metal-binding</keyword>
<dbReference type="PRINTS" id="PR00730">
    <property type="entry name" value="THERMOLYSIN"/>
</dbReference>
<protein>
    <recommendedName>
        <fullName evidence="13">Neutral metalloproteinase</fullName>
        <ecNumber evidence="13">3.4.24.-</ecNumber>
    </recommendedName>
</protein>
<keyword evidence="7 13" id="KW-0732">Signal</keyword>
<feature type="domain" description="Peptidase M4" evidence="14">
    <location>
        <begin position="45"/>
        <end position="189"/>
    </location>
</feature>
<dbReference type="InterPro" id="IPR001570">
    <property type="entry name" value="Peptidase_M4_C_domain"/>
</dbReference>
<evidence type="ECO:0000256" key="8">
    <source>
        <dbReference type="ARBA" id="ARBA00022801"/>
    </source>
</evidence>
<evidence type="ECO:0000256" key="10">
    <source>
        <dbReference type="ARBA" id="ARBA00022837"/>
    </source>
</evidence>
<dbReference type="Gene3D" id="3.10.170.10">
    <property type="match status" value="1"/>
</dbReference>
<dbReference type="EMBL" id="BMFK01000001">
    <property type="protein sequence ID" value="GGE64724.1"/>
    <property type="molecule type" value="Genomic_DNA"/>
</dbReference>
<keyword evidence="11 13" id="KW-0482">Metalloprotease</keyword>
<dbReference type="AlphaFoldDB" id="A0A917AQ64"/>
<dbReference type="GO" id="GO:0046872">
    <property type="term" value="F:metal ion binding"/>
    <property type="evidence" value="ECO:0007669"/>
    <property type="project" value="UniProtKB-UniRule"/>
</dbReference>
<evidence type="ECO:0000256" key="11">
    <source>
        <dbReference type="ARBA" id="ARBA00023049"/>
    </source>
</evidence>
<dbReference type="CDD" id="cd09597">
    <property type="entry name" value="M4_TLP"/>
    <property type="match status" value="1"/>
</dbReference>
<dbReference type="GO" id="GO:0006508">
    <property type="term" value="P:proteolysis"/>
    <property type="evidence" value="ECO:0007669"/>
    <property type="project" value="UniProtKB-KW"/>
</dbReference>
<evidence type="ECO:0000256" key="12">
    <source>
        <dbReference type="PIRSR" id="PIRSR623612-1"/>
    </source>
</evidence>
<comment type="cofactor">
    <cofactor evidence="1 13">
        <name>Zn(2+)</name>
        <dbReference type="ChEBI" id="CHEBI:29105"/>
    </cofactor>
</comment>
<keyword evidence="8 13" id="KW-0378">Hydrolase</keyword>
<dbReference type="GO" id="GO:0005576">
    <property type="term" value="C:extracellular region"/>
    <property type="evidence" value="ECO:0007669"/>
    <property type="project" value="UniProtKB-SubCell"/>
</dbReference>
<evidence type="ECO:0000256" key="6">
    <source>
        <dbReference type="ARBA" id="ARBA00022723"/>
    </source>
</evidence>
<evidence type="ECO:0000313" key="17">
    <source>
        <dbReference type="Proteomes" id="UP000605259"/>
    </source>
</evidence>
<name>A0A917AQ64_9BACI</name>
<dbReference type="Proteomes" id="UP000605259">
    <property type="component" value="Unassembled WGS sequence"/>
</dbReference>
<feature type="signal peptide" evidence="13">
    <location>
        <begin position="1"/>
        <end position="28"/>
    </location>
</feature>
<dbReference type="SUPFAM" id="SSF55486">
    <property type="entry name" value="Metalloproteases ('zincins'), catalytic domain"/>
    <property type="match status" value="1"/>
</dbReference>
<feature type="active site" description="Proton donor" evidence="12">
    <location>
        <position position="296"/>
    </location>
</feature>
<keyword evidence="10" id="KW-0106">Calcium</keyword>
<dbReference type="InterPro" id="IPR023612">
    <property type="entry name" value="Peptidase_M4"/>
</dbReference>
<evidence type="ECO:0000256" key="13">
    <source>
        <dbReference type="RuleBase" id="RU366073"/>
    </source>
</evidence>
<dbReference type="Pfam" id="PF02868">
    <property type="entry name" value="Peptidase_M4_C"/>
    <property type="match status" value="1"/>
</dbReference>
<accession>A0A917AQ64</accession>
<dbReference type="Gene3D" id="1.10.390.10">
    <property type="entry name" value="Neutral Protease Domain 2"/>
    <property type="match status" value="1"/>
</dbReference>